<feature type="non-terminal residue" evidence="2">
    <location>
        <position position="204"/>
    </location>
</feature>
<proteinExistence type="predicted"/>
<name>A0A0K8SJW3_LYGHE</name>
<protein>
    <recommendedName>
        <fullName evidence="3">Peptidase S1 domain-containing protein</fullName>
    </recommendedName>
</protein>
<evidence type="ECO:0008006" key="3">
    <source>
        <dbReference type="Google" id="ProtNLM"/>
    </source>
</evidence>
<dbReference type="InterPro" id="IPR009003">
    <property type="entry name" value="Peptidase_S1_PA"/>
</dbReference>
<dbReference type="SUPFAM" id="SSF50494">
    <property type="entry name" value="Trypsin-like serine proteases"/>
    <property type="match status" value="1"/>
</dbReference>
<feature type="compositionally biased region" description="Polar residues" evidence="1">
    <location>
        <begin position="1"/>
        <end position="20"/>
    </location>
</feature>
<evidence type="ECO:0000256" key="1">
    <source>
        <dbReference type="SAM" id="MobiDB-lite"/>
    </source>
</evidence>
<feature type="non-terminal residue" evidence="2">
    <location>
        <position position="1"/>
    </location>
</feature>
<accession>A0A0K8SJW3</accession>
<organism evidence="2">
    <name type="scientific">Lygus hesperus</name>
    <name type="common">Western plant bug</name>
    <dbReference type="NCBI Taxonomy" id="30085"/>
    <lineage>
        <taxon>Eukaryota</taxon>
        <taxon>Metazoa</taxon>
        <taxon>Ecdysozoa</taxon>
        <taxon>Arthropoda</taxon>
        <taxon>Hexapoda</taxon>
        <taxon>Insecta</taxon>
        <taxon>Pterygota</taxon>
        <taxon>Neoptera</taxon>
        <taxon>Paraneoptera</taxon>
        <taxon>Hemiptera</taxon>
        <taxon>Heteroptera</taxon>
        <taxon>Panheteroptera</taxon>
        <taxon>Cimicomorpha</taxon>
        <taxon>Miridae</taxon>
        <taxon>Mirini</taxon>
        <taxon>Lygus</taxon>
    </lineage>
</organism>
<sequence length="204" mass="23059">KQQKTNFASTVPNEGSQSSLSKKKKRFLQTIPRLLRPNSDLYCAEEANDFEIILLLTYLLRQDTNTSDTSEGAPILVCTMKSILCFWCLLCLGSSTVSKQDSEKHGVRVKRIIHGLEISAHDLLDTQYMVSIKKAHGCDTAKVQFWNKYCEEYNHKCGGALVAPDMVISNCHCMMYETFKVKGVKSPPLHPSFDDWTSTTEEIE</sequence>
<feature type="region of interest" description="Disordered" evidence="1">
    <location>
        <begin position="1"/>
        <end position="23"/>
    </location>
</feature>
<reference evidence="2" key="1">
    <citation type="submission" date="2014-09" db="EMBL/GenBank/DDBJ databases">
        <authorList>
            <person name="Magalhaes I.L.F."/>
            <person name="Oliveira U."/>
            <person name="Santos F.R."/>
            <person name="Vidigal T.H.D.A."/>
            <person name="Brescovit A.D."/>
            <person name="Santos A.J."/>
        </authorList>
    </citation>
    <scope>NUCLEOTIDE SEQUENCE</scope>
</reference>
<dbReference type="EMBL" id="GBRD01012375">
    <property type="protein sequence ID" value="JAG53449.1"/>
    <property type="molecule type" value="Transcribed_RNA"/>
</dbReference>
<evidence type="ECO:0000313" key="2">
    <source>
        <dbReference type="EMBL" id="JAG53449.1"/>
    </source>
</evidence>
<dbReference type="AlphaFoldDB" id="A0A0K8SJW3"/>